<protein>
    <submittedName>
        <fullName evidence="2">Type II toxin-antitoxin system RelE/ParE family toxin</fullName>
    </submittedName>
</protein>
<evidence type="ECO:0000256" key="1">
    <source>
        <dbReference type="ARBA" id="ARBA00022649"/>
    </source>
</evidence>
<keyword evidence="1" id="KW-1277">Toxin-antitoxin system</keyword>
<accession>A0A9X8GS64</accession>
<gene>
    <name evidence="2" type="ORF">D3H34_30240</name>
</gene>
<dbReference type="OrthoDB" id="121597at2"/>
<reference evidence="2 3" key="1">
    <citation type="submission" date="2018-09" db="EMBL/GenBank/DDBJ databases">
        <title>Acidovorax cavernicola nov. sp. isolated from Gruta de las Maravillas (Aracena, Spain).</title>
        <authorList>
            <person name="Jurado V."/>
            <person name="Gutierrez-Patricio S."/>
            <person name="Gonzalez-Pimentel J.L."/>
            <person name="Miller A.Z."/>
            <person name="Laiz L."/>
            <person name="Saiz-Jimenez C."/>
        </authorList>
    </citation>
    <scope>NUCLEOTIDE SEQUENCE [LARGE SCALE GENOMIC DNA]</scope>
    <source>
        <strain evidence="2 3">1011MAR4D40.2</strain>
    </source>
</reference>
<dbReference type="Gene3D" id="3.30.2310.20">
    <property type="entry name" value="RelE-like"/>
    <property type="match status" value="1"/>
</dbReference>
<evidence type="ECO:0000313" key="2">
    <source>
        <dbReference type="EMBL" id="RIX72873.1"/>
    </source>
</evidence>
<name>A0A9X8GS64_9BURK</name>
<dbReference type="Pfam" id="PF05016">
    <property type="entry name" value="ParE_toxin"/>
    <property type="match status" value="1"/>
</dbReference>
<sequence length="97" mass="11196">MARIELAPEVLDDFERFIAHMERFGVQNIPERIGEILDSIQVLVHSPLIGWPARDDRRELVIGQDSRGYVALYRYVASIDTVFVLTVRAQRESGFKH</sequence>
<dbReference type="RefSeq" id="WP_119558517.1">
    <property type="nucleotide sequence ID" value="NZ_QXMN01000076.1"/>
</dbReference>
<comment type="caution">
    <text evidence="2">The sequence shown here is derived from an EMBL/GenBank/DDBJ whole genome shotgun (WGS) entry which is preliminary data.</text>
</comment>
<organism evidence="2 3">
    <name type="scientific">Acidovorax cavernicola</name>
    <dbReference type="NCBI Taxonomy" id="1675792"/>
    <lineage>
        <taxon>Bacteria</taxon>
        <taxon>Pseudomonadati</taxon>
        <taxon>Pseudomonadota</taxon>
        <taxon>Betaproteobacteria</taxon>
        <taxon>Burkholderiales</taxon>
        <taxon>Comamonadaceae</taxon>
        <taxon>Acidovorax</taxon>
    </lineage>
</organism>
<dbReference type="EMBL" id="QXMN01000076">
    <property type="protein sequence ID" value="RIX72873.1"/>
    <property type="molecule type" value="Genomic_DNA"/>
</dbReference>
<proteinExistence type="predicted"/>
<dbReference type="InterPro" id="IPR007712">
    <property type="entry name" value="RelE/ParE_toxin"/>
</dbReference>
<dbReference type="InterPro" id="IPR035093">
    <property type="entry name" value="RelE/ParE_toxin_dom_sf"/>
</dbReference>
<dbReference type="AlphaFoldDB" id="A0A9X8GS64"/>
<evidence type="ECO:0000313" key="3">
    <source>
        <dbReference type="Proteomes" id="UP000265619"/>
    </source>
</evidence>
<dbReference type="Proteomes" id="UP000265619">
    <property type="component" value="Unassembled WGS sequence"/>
</dbReference>
<keyword evidence="3" id="KW-1185">Reference proteome</keyword>